<dbReference type="PANTHER" id="PTHR30502">
    <property type="entry name" value="2-KETO-3-DEOXY-L-RHAMNONATE ALDOLASE"/>
    <property type="match status" value="1"/>
</dbReference>
<dbReference type="InterPro" id="IPR040442">
    <property type="entry name" value="Pyrv_kinase-like_dom_sf"/>
</dbReference>
<evidence type="ECO:0000313" key="4">
    <source>
        <dbReference type="EMBL" id="EPE35990.1"/>
    </source>
</evidence>
<name>S3DE04_GLAL2</name>
<dbReference type="EMBL" id="KE145353">
    <property type="protein sequence ID" value="EPE35990.1"/>
    <property type="molecule type" value="Genomic_DNA"/>
</dbReference>
<dbReference type="PANTHER" id="PTHR30502:SF8">
    <property type="entry name" value="SYNTHASE, PUTATIVE-RELATED"/>
    <property type="match status" value="1"/>
</dbReference>
<dbReference type="SUPFAM" id="SSF51621">
    <property type="entry name" value="Phosphoenolpyruvate/pyruvate domain"/>
    <property type="match status" value="1"/>
</dbReference>
<organism evidence="4 5">
    <name type="scientific">Glarea lozoyensis (strain ATCC 20868 / MF5171)</name>
    <dbReference type="NCBI Taxonomy" id="1116229"/>
    <lineage>
        <taxon>Eukaryota</taxon>
        <taxon>Fungi</taxon>
        <taxon>Dikarya</taxon>
        <taxon>Ascomycota</taxon>
        <taxon>Pezizomycotina</taxon>
        <taxon>Leotiomycetes</taxon>
        <taxon>Helotiales</taxon>
        <taxon>Helotiaceae</taxon>
        <taxon>Glarea</taxon>
    </lineage>
</organism>
<dbReference type="InterPro" id="IPR015813">
    <property type="entry name" value="Pyrv/PenolPyrv_kinase-like_dom"/>
</dbReference>
<dbReference type="GO" id="GO:0016832">
    <property type="term" value="F:aldehyde-lyase activity"/>
    <property type="evidence" value="ECO:0007669"/>
    <property type="project" value="TreeGrafter"/>
</dbReference>
<dbReference type="OrthoDB" id="1621678at2759"/>
<feature type="domain" description="HpcH/HpaI aldolase/citrate lyase" evidence="3">
    <location>
        <begin position="54"/>
        <end position="230"/>
    </location>
</feature>
<dbReference type="AlphaFoldDB" id="S3DE04"/>
<dbReference type="GO" id="GO:0005737">
    <property type="term" value="C:cytoplasm"/>
    <property type="evidence" value="ECO:0007669"/>
    <property type="project" value="TreeGrafter"/>
</dbReference>
<dbReference type="Pfam" id="PF03328">
    <property type="entry name" value="HpcH_HpaI"/>
    <property type="match status" value="1"/>
</dbReference>
<evidence type="ECO:0000256" key="1">
    <source>
        <dbReference type="ARBA" id="ARBA00022723"/>
    </source>
</evidence>
<keyword evidence="2" id="KW-0456">Lyase</keyword>
<dbReference type="InterPro" id="IPR005000">
    <property type="entry name" value="Aldolase/citrate-lyase_domain"/>
</dbReference>
<dbReference type="GeneID" id="19464382"/>
<keyword evidence="4" id="KW-0670">Pyruvate</keyword>
<dbReference type="GO" id="GO:0046872">
    <property type="term" value="F:metal ion binding"/>
    <property type="evidence" value="ECO:0007669"/>
    <property type="project" value="UniProtKB-KW"/>
</dbReference>
<evidence type="ECO:0000313" key="5">
    <source>
        <dbReference type="Proteomes" id="UP000016922"/>
    </source>
</evidence>
<keyword evidence="1" id="KW-0479">Metal-binding</keyword>
<dbReference type="InterPro" id="IPR050251">
    <property type="entry name" value="HpcH-HpaI_aldolase"/>
</dbReference>
<protein>
    <submittedName>
        <fullName evidence="4">Phosphoenolpyruvate/pyruvate</fullName>
    </submittedName>
</protein>
<keyword evidence="5" id="KW-1185">Reference proteome</keyword>
<dbReference type="RefSeq" id="XP_008076808.1">
    <property type="nucleotide sequence ID" value="XM_008078617.1"/>
</dbReference>
<evidence type="ECO:0000259" key="3">
    <source>
        <dbReference type="Pfam" id="PF03328"/>
    </source>
</evidence>
<dbReference type="KEGG" id="glz:GLAREA_05328"/>
<dbReference type="eggNOG" id="ENOG502SJMS">
    <property type="taxonomic scope" value="Eukaryota"/>
</dbReference>
<sequence length="315" mass="34216">MGSNIAENSLKPVRAEDFAKFGMAAYRAPSLYQPHRLREAIRDAHEGKIPPLMGYFMGLPSPPVAKMVAMFGFDVVWVDWEHSAMSVETMTQMVYDVQFCSEGRSAALVRVPGHGHENIGFALDAGASVVLPQVETVEQAKHICSAAKFGRKARGTRSAPPARWFPGVSDQTCDPSKTLHTNLNQQAAIIIQIESLEGIKNLDAILTECGDQIDSVWLGSLDARISMDLQGGGILGVENEWQDAVAVFESALAKHNMPASGLAFGPPEMKAILSKGRSMIFGSADMMGLMSAVGELQQTRQDFPAKDHSKIFKQI</sequence>
<dbReference type="OMA" id="IVHEAIF"/>
<accession>S3DE04</accession>
<dbReference type="Proteomes" id="UP000016922">
    <property type="component" value="Unassembled WGS sequence"/>
</dbReference>
<evidence type="ECO:0000256" key="2">
    <source>
        <dbReference type="ARBA" id="ARBA00023239"/>
    </source>
</evidence>
<proteinExistence type="predicted"/>
<dbReference type="STRING" id="1116229.S3DE04"/>
<dbReference type="Gene3D" id="3.20.20.60">
    <property type="entry name" value="Phosphoenolpyruvate-binding domains"/>
    <property type="match status" value="1"/>
</dbReference>
<dbReference type="HOGENOM" id="CLU_059964_2_0_1"/>
<gene>
    <name evidence="4" type="ORF">GLAREA_05328</name>
</gene>
<reference evidence="4 5" key="1">
    <citation type="journal article" date="2013" name="BMC Genomics">
        <title>Genomics-driven discovery of the pneumocandin biosynthetic gene cluster in the fungus Glarea lozoyensis.</title>
        <authorList>
            <person name="Chen L."/>
            <person name="Yue Q."/>
            <person name="Zhang X."/>
            <person name="Xiang M."/>
            <person name="Wang C."/>
            <person name="Li S."/>
            <person name="Che Y."/>
            <person name="Ortiz-Lopez F.J."/>
            <person name="Bills G.F."/>
            <person name="Liu X."/>
            <person name="An Z."/>
        </authorList>
    </citation>
    <scope>NUCLEOTIDE SEQUENCE [LARGE SCALE GENOMIC DNA]</scope>
    <source>
        <strain evidence="5">ATCC 20868 / MF5171</strain>
    </source>
</reference>